<dbReference type="AlphaFoldDB" id="A0A0K0JYC5"/>
<reference evidence="1 3" key="1">
    <citation type="journal article" date="2007" name="Science">
        <title>Draft genome of the filarial nematode parasite Brugia malayi.</title>
        <authorList>
            <person name="Ghedin E."/>
            <person name="Wang S."/>
            <person name="Spiro D."/>
            <person name="Caler E."/>
            <person name="Zhao Q."/>
            <person name="Crabtree J."/>
            <person name="Allen J.E."/>
            <person name="Delcher A.L."/>
            <person name="Guiliano D.B."/>
            <person name="Miranda-Saavedra D."/>
            <person name="Angiuoli S.V."/>
            <person name="Creasy T."/>
            <person name="Amedeo P."/>
            <person name="Haas B."/>
            <person name="El-Sayed N.M."/>
            <person name="Wortman J.R."/>
            <person name="Feldblyum T."/>
            <person name="Tallon L."/>
            <person name="Schatz M."/>
            <person name="Shumway M."/>
            <person name="Koo H."/>
            <person name="Salzberg S.L."/>
            <person name="Schobel S."/>
            <person name="Pertea M."/>
            <person name="Pop M."/>
            <person name="White O."/>
            <person name="Barton G.J."/>
            <person name="Carlow C.K."/>
            <person name="Crawford M.J."/>
            <person name="Daub J."/>
            <person name="Dimmic M.W."/>
            <person name="Estes C.F."/>
            <person name="Foster J.M."/>
            <person name="Ganatra M."/>
            <person name="Gregory W.F."/>
            <person name="Johnson N.M."/>
            <person name="Jin J."/>
            <person name="Komuniecki R."/>
            <person name="Korf I."/>
            <person name="Kumar S."/>
            <person name="Laney S."/>
            <person name="Li B.W."/>
            <person name="Li W."/>
            <person name="Lindblom T.H."/>
            <person name="Lustigman S."/>
            <person name="Ma D."/>
            <person name="Maina C.V."/>
            <person name="Martin D.M."/>
            <person name="McCarter J.P."/>
            <person name="McReynolds L."/>
            <person name="Mitreva M."/>
            <person name="Nutman T.B."/>
            <person name="Parkinson J."/>
            <person name="Peregrin-Alvarez J.M."/>
            <person name="Poole C."/>
            <person name="Ren Q."/>
            <person name="Saunders L."/>
            <person name="Sluder A.E."/>
            <person name="Smith K."/>
            <person name="Stanke M."/>
            <person name="Unnasch T.R."/>
            <person name="Ware J."/>
            <person name="Wei A.D."/>
            <person name="Weil G."/>
            <person name="Williams D.J."/>
            <person name="Zhang Y."/>
            <person name="Williams S.A."/>
            <person name="Fraser-Liggett C."/>
            <person name="Slatko B."/>
            <person name="Blaxter M.L."/>
            <person name="Scott A.L."/>
        </authorList>
    </citation>
    <scope>NUCLEOTIDE SEQUENCE</scope>
    <source>
        <strain evidence="1 3">FR3</strain>
    </source>
</reference>
<evidence type="ECO:0000313" key="3">
    <source>
        <dbReference type="Proteomes" id="UP000006672"/>
    </source>
</evidence>
<reference evidence="1" key="2">
    <citation type="submission" date="2012-12" db="EMBL/GenBank/DDBJ databases">
        <authorList>
            <person name="Gao Y.W."/>
            <person name="Fan S.T."/>
            <person name="Sun H.T."/>
            <person name="Wang Z."/>
            <person name="Gao X.L."/>
            <person name="Li Y.G."/>
            <person name="Wang T.C."/>
            <person name="Zhang K."/>
            <person name="Xu W.W."/>
            <person name="Yu Z.J."/>
            <person name="Xia X.Z."/>
        </authorList>
    </citation>
    <scope>NUCLEOTIDE SEQUENCE</scope>
    <source>
        <strain evidence="1">FR3</strain>
    </source>
</reference>
<gene>
    <name evidence="1" type="primary">Bma-tap-1</name>
    <name evidence="2 4" type="synonym">Bm9171</name>
    <name evidence="2" type="ORF">BM_BM9171</name>
    <name evidence="1" type="ORF">BM_Bm9171</name>
</gene>
<reference evidence="2" key="3">
    <citation type="submission" date="2019-04" db="EMBL/GenBank/DDBJ databases">
        <authorList>
            <person name="Howe K."/>
            <person name="Paulini M."/>
            <person name="Williams G."/>
        </authorList>
    </citation>
    <scope>NUCLEOTIDE SEQUENCE [LARGE SCALE GENOMIC DNA]</scope>
    <source>
        <strain evidence="2">FR3</strain>
    </source>
</reference>
<keyword evidence="3" id="KW-1185">Reference proteome</keyword>
<dbReference type="EMBL" id="LN856865">
    <property type="protein sequence ID" value="CDP93008.1"/>
    <property type="molecule type" value="Genomic_DNA"/>
</dbReference>
<dbReference type="STRING" id="6279.A0A0K0JYC5"/>
<dbReference type="EMBL" id="CAAKNF010000196">
    <property type="protein sequence ID" value="VIO87426.1"/>
    <property type="molecule type" value="Genomic_DNA"/>
</dbReference>
<proteinExistence type="predicted"/>
<reference evidence="4" key="4">
    <citation type="submission" date="2019-12" db="UniProtKB">
        <authorList>
            <consortium name="WormBaseParasite"/>
        </authorList>
    </citation>
    <scope>IDENTIFICATION</scope>
</reference>
<protein>
    <submittedName>
        <fullName evidence="1 4">BMA-TAP-1</fullName>
    </submittedName>
</protein>
<dbReference type="WBParaSite" id="Bm9171a.1">
    <property type="protein sequence ID" value="Bm9171a.1"/>
    <property type="gene ID" value="WBGene00229432"/>
</dbReference>
<sequence length="706" mass="79824">MIIAVVVKTVCFSSAFPLKGKDDRVMHWYDSVYEACKHCNGYTAPEALYGPERITANGCELQHKTFSFVDYRSGKEVRLYGIIDRYTPGADADELVNQLVTDLLPFDRTTDHILNNNPSDREIYCLLDGVLRKVFKVDLNNGNVNTPLYYGNDSQGSPGSSGSMHGSNGTIQINGNFVVPNNGINLSNTVISNQPITEVVAQKLSVMQFLNFYKDIIERVDEAANADEKRHMNSVANINQVNLITPPFNTYNMTPMAPMAPLQPLAPLPPLAPPVPQFPYPLGNPYPHVEVTSNNNFMYCQPPPVYPPRRKGGATNRKFMARNTTLPPIMESSERWWTDEGDCLTHLNQQQNLNLPGNAIMPQTIPQPIPPFQLTSATPPIEVARSSNDDQFLHEIERVATDLGFIENYAFKERGETPSVKSEDKGTIVDSLNCGDTSSPFTAAAIVFIFGDKMFVGSIGDSRVILMRQKCHYLDVMYLNEPPLAWYPIAAAKNACFKGKHYILFQEPIIRGGFLINDYSIFLLMFNEGVVTNMLNLNDRHRTSNEINRTAVQMVIKILAKYPSGDIAQKFVAHIKHSCNRKYKPITVLGGVRREAMSFLYVDLRPLVEILKNAKEYDSKEYDHIMKICEPQLNVSEPKVESHPKLKEYSSPLEVDEETVKNATSMNKVYDMFQEIFEREERERRLMESISNISEDTWLFLRSDQN</sequence>
<name>A0A0K0JYC5_BRUMA</name>
<dbReference type="Proteomes" id="UP000006672">
    <property type="component" value="Unassembled WGS sequence"/>
</dbReference>
<evidence type="ECO:0000313" key="2">
    <source>
        <dbReference type="EMBL" id="VIO87426.1"/>
    </source>
</evidence>
<evidence type="ECO:0000313" key="4">
    <source>
        <dbReference type="WBParaSite" id="Bm9171a.1"/>
    </source>
</evidence>
<accession>A0A4E9EWS6</accession>
<dbReference type="OMA" id="HKTFSYV"/>
<accession>A0A0K0JYC5</accession>
<organism evidence="1">
    <name type="scientific">Brugia malayi</name>
    <name type="common">Filarial nematode worm</name>
    <dbReference type="NCBI Taxonomy" id="6279"/>
    <lineage>
        <taxon>Eukaryota</taxon>
        <taxon>Metazoa</taxon>
        <taxon>Ecdysozoa</taxon>
        <taxon>Nematoda</taxon>
        <taxon>Chromadorea</taxon>
        <taxon>Rhabditida</taxon>
        <taxon>Spirurina</taxon>
        <taxon>Spiruromorpha</taxon>
        <taxon>Filarioidea</taxon>
        <taxon>Onchocercidae</taxon>
        <taxon>Brugia</taxon>
    </lineage>
</organism>
<dbReference type="OrthoDB" id="5846617at2759"/>
<evidence type="ECO:0000313" key="1">
    <source>
        <dbReference type="EMBL" id="CDP93008.1"/>
    </source>
</evidence>